<dbReference type="CDD" id="cd09274">
    <property type="entry name" value="RNase_HI_RT_Ty3"/>
    <property type="match status" value="1"/>
</dbReference>
<dbReference type="PROSITE" id="PS50994">
    <property type="entry name" value="INTEGRASE"/>
    <property type="match status" value="1"/>
</dbReference>
<dbReference type="InterPro" id="IPR001584">
    <property type="entry name" value="Integrase_cat-core"/>
</dbReference>
<evidence type="ECO:0000256" key="4">
    <source>
        <dbReference type="ARBA" id="ARBA00022918"/>
    </source>
</evidence>
<accession>A0A085LL57</accession>
<dbReference type="FunFam" id="3.10.20.370:FF:000001">
    <property type="entry name" value="Retrovirus-related Pol polyprotein from transposon 17.6-like protein"/>
    <property type="match status" value="1"/>
</dbReference>
<evidence type="ECO:0000259" key="5">
    <source>
        <dbReference type="PROSITE" id="PS50878"/>
    </source>
</evidence>
<reference evidence="7 8" key="1">
    <citation type="journal article" date="2014" name="Nat. Genet.">
        <title>Genome and transcriptome of the porcine whipworm Trichuris suis.</title>
        <authorList>
            <person name="Jex A.R."/>
            <person name="Nejsum P."/>
            <person name="Schwarz E.M."/>
            <person name="Hu L."/>
            <person name="Young N.D."/>
            <person name="Hall R.S."/>
            <person name="Korhonen P.K."/>
            <person name="Liao S."/>
            <person name="Thamsborg S."/>
            <person name="Xia J."/>
            <person name="Xu P."/>
            <person name="Wang S."/>
            <person name="Scheerlinck J.P."/>
            <person name="Hofmann A."/>
            <person name="Sternberg P.W."/>
            <person name="Wang J."/>
            <person name="Gasser R.B."/>
        </authorList>
    </citation>
    <scope>NUCLEOTIDE SEQUENCE [LARGE SCALE GENOMIC DNA]</scope>
    <source>
        <strain evidence="7">DCEP-RM93M</strain>
    </source>
</reference>
<evidence type="ECO:0000259" key="6">
    <source>
        <dbReference type="PROSITE" id="PS50994"/>
    </source>
</evidence>
<keyword evidence="3" id="KW-0378">Hydrolase</keyword>
<dbReference type="AlphaFoldDB" id="A0A085LL57"/>
<dbReference type="Gene3D" id="3.10.10.10">
    <property type="entry name" value="HIV Type 1 Reverse Transcriptase, subunit A, domain 1"/>
    <property type="match status" value="1"/>
</dbReference>
<dbReference type="SUPFAM" id="SSF56672">
    <property type="entry name" value="DNA/RNA polymerases"/>
    <property type="match status" value="1"/>
</dbReference>
<dbReference type="EMBL" id="KL363438">
    <property type="protein sequence ID" value="KFD45703.1"/>
    <property type="molecule type" value="Genomic_DNA"/>
</dbReference>
<dbReference type="InterPro" id="IPR043128">
    <property type="entry name" value="Rev_trsase/Diguanyl_cyclase"/>
</dbReference>
<dbReference type="Gene3D" id="3.30.70.270">
    <property type="match status" value="2"/>
</dbReference>
<dbReference type="Pfam" id="PF14223">
    <property type="entry name" value="Retrotran_gag_2"/>
    <property type="match status" value="1"/>
</dbReference>
<dbReference type="Pfam" id="PF17921">
    <property type="entry name" value="Integrase_H2C2"/>
    <property type="match status" value="1"/>
</dbReference>
<feature type="domain" description="Integrase catalytic" evidence="6">
    <location>
        <begin position="553"/>
        <end position="721"/>
    </location>
</feature>
<dbReference type="GO" id="GO:0015074">
    <property type="term" value="P:DNA integration"/>
    <property type="evidence" value="ECO:0007669"/>
    <property type="project" value="InterPro"/>
</dbReference>
<dbReference type="Gene3D" id="3.30.420.10">
    <property type="entry name" value="Ribonuclease H-like superfamily/Ribonuclease H"/>
    <property type="match status" value="1"/>
</dbReference>
<evidence type="ECO:0000313" key="7">
    <source>
        <dbReference type="EMBL" id="KFD45703.1"/>
    </source>
</evidence>
<dbReference type="GO" id="GO:0003676">
    <property type="term" value="F:nucleic acid binding"/>
    <property type="evidence" value="ECO:0007669"/>
    <property type="project" value="InterPro"/>
</dbReference>
<dbReference type="Pfam" id="PF17919">
    <property type="entry name" value="RT_RNaseH_2"/>
    <property type="match status" value="1"/>
</dbReference>
<protein>
    <recommendedName>
        <fullName evidence="1">RNA-directed DNA polymerase</fullName>
        <ecNumber evidence="1">2.7.7.49</ecNumber>
    </recommendedName>
</protein>
<evidence type="ECO:0000256" key="3">
    <source>
        <dbReference type="ARBA" id="ARBA00022759"/>
    </source>
</evidence>
<keyword evidence="2" id="KW-0540">Nuclease</keyword>
<dbReference type="GO" id="GO:0004519">
    <property type="term" value="F:endonuclease activity"/>
    <property type="evidence" value="ECO:0007669"/>
    <property type="project" value="UniProtKB-KW"/>
</dbReference>
<proteinExistence type="predicted"/>
<dbReference type="SUPFAM" id="SSF53098">
    <property type="entry name" value="Ribonuclease H-like"/>
    <property type="match status" value="1"/>
</dbReference>
<dbReference type="InterPro" id="IPR041588">
    <property type="entry name" value="Integrase_H2C2"/>
</dbReference>
<dbReference type="InterPro" id="IPR043502">
    <property type="entry name" value="DNA/RNA_pol_sf"/>
</dbReference>
<dbReference type="Proteomes" id="UP000030764">
    <property type="component" value="Unassembled WGS sequence"/>
</dbReference>
<dbReference type="EC" id="2.7.7.49" evidence="1"/>
<name>A0A085LL57_9BILA</name>
<keyword evidence="4" id="KW-0808">Transferase</keyword>
<dbReference type="InterPro" id="IPR000477">
    <property type="entry name" value="RT_dom"/>
</dbReference>
<dbReference type="Pfam" id="PF00665">
    <property type="entry name" value="rve"/>
    <property type="match status" value="1"/>
</dbReference>
<feature type="domain" description="Reverse transcriptase" evidence="5">
    <location>
        <begin position="1"/>
        <end position="183"/>
    </location>
</feature>
<dbReference type="InterPro" id="IPR041577">
    <property type="entry name" value="RT_RNaseH_2"/>
</dbReference>
<evidence type="ECO:0000313" key="8">
    <source>
        <dbReference type="Proteomes" id="UP000030764"/>
    </source>
</evidence>
<gene>
    <name evidence="7" type="ORF">M513_13425</name>
</gene>
<dbReference type="PANTHER" id="PTHR37984">
    <property type="entry name" value="PROTEIN CBG26694"/>
    <property type="match status" value="1"/>
</dbReference>
<keyword evidence="4" id="KW-0695">RNA-directed DNA polymerase</keyword>
<dbReference type="Pfam" id="PF00078">
    <property type="entry name" value="RVT_1"/>
    <property type="match status" value="1"/>
</dbReference>
<keyword evidence="8" id="KW-1185">Reference proteome</keyword>
<dbReference type="FunFam" id="1.10.340.70:FF:000003">
    <property type="entry name" value="Protein CBG25708"/>
    <property type="match status" value="1"/>
</dbReference>
<evidence type="ECO:0000256" key="2">
    <source>
        <dbReference type="ARBA" id="ARBA00022722"/>
    </source>
</evidence>
<sequence length="993" mass="111865">MIFRVLGILEPVEYTDWATPIVPVIKEDGGIRICGDYKCTVNKALKKDLYQIPAVNDIMTTLKKGKIFAKLDFAQAYQQLPVDEASAKLQTIITHKGAFKPKRLQFGIASAPGIFQKFMDALLGNMDGVIPYFDDVLVVAGSVRELVKVLKEVFERLRRVGIRLKKRKCVFGSDSVTFLGYRIDAQGIHPTAEKVDAIHNAARPRNKPELQAFLGLLNFYHNFLANKAEIVEPLHRLLDKGSSWNWTQEHEKAFQKAKRLISSNSVLIQYDDNLPLTLTCDASPYGIGCVLAHKLPNGKEAPIAFHSRTLAAAERNYAQIDKEALSIIAGIKKFHNYLYGRSFEVKTDHKPLLGLLGKSVQTPAGLSPRMTRWSIMLSAYDYNLVYVPGKQIGNADALSRLPQPGNVAEVPPPLEVLLLESMPDPPLTAKEIAEMTSKDPVLSKVRNWVANGWPSNVNSDELKVFWRRKNELSIHKDCVLRGCCVVVPPQLRRRTLELLHNGHPGIVRMKCLARSYVWWPKVGHEIEALVRSCSQCQESRKDPQKECGGTWPEAKAPWSRVHADFFGPFHGKIFLLVVDAFSKWLEVRIVPSTSSRAAIEVLRELFATHGLPDCIVTDNGTAFKSVEFSRFLKSNHIRHVTSAPFHPASNGQAERSVQTAKEFLQKDSSGDWSVRIARLLLTQHATPSPTTSVSPAELLMNRKLVTCLDRLKPHSHNSFQVDRSPPRKQFEVNDPVFARLYGRTQKWARATITGKLGRVLYIGFVMDFKTQIDKLESASNWSKWKRQIELLLRYHGVLDVVIGKRVAPKTLPVGASAEDVKRHDEEVKCYEKEDTLAQLLLVSSMNEANVELTATSLSAADVWQKLLAVYEQSSGLRMDRLMEELFSCAMKPLEDVVEYVARLQKLFSELNDELEKLANVRLPDLLLMSRILSTLSQEYFELKSVWESVPVSDRSVNLLVERLRLIEMRLPDKTNSGSFYVGARNLASHEGIT</sequence>
<evidence type="ECO:0000256" key="1">
    <source>
        <dbReference type="ARBA" id="ARBA00012493"/>
    </source>
</evidence>
<dbReference type="InterPro" id="IPR036397">
    <property type="entry name" value="RNaseH_sf"/>
</dbReference>
<keyword evidence="4" id="KW-0548">Nucleotidyltransferase</keyword>
<keyword evidence="3" id="KW-0255">Endonuclease</keyword>
<dbReference type="PROSITE" id="PS50878">
    <property type="entry name" value="RT_POL"/>
    <property type="match status" value="1"/>
</dbReference>
<dbReference type="GO" id="GO:0003964">
    <property type="term" value="F:RNA-directed DNA polymerase activity"/>
    <property type="evidence" value="ECO:0007669"/>
    <property type="project" value="UniProtKB-KW"/>
</dbReference>
<dbReference type="FunFam" id="3.30.70.270:FF:000026">
    <property type="entry name" value="Transposon Ty3-G Gag-Pol polyprotein"/>
    <property type="match status" value="1"/>
</dbReference>
<dbReference type="Gene3D" id="1.10.340.70">
    <property type="match status" value="1"/>
</dbReference>
<dbReference type="GO" id="GO:0042575">
    <property type="term" value="C:DNA polymerase complex"/>
    <property type="evidence" value="ECO:0007669"/>
    <property type="project" value="UniProtKB-ARBA"/>
</dbReference>
<dbReference type="InterPro" id="IPR050951">
    <property type="entry name" value="Retrovirus_Pol_polyprotein"/>
</dbReference>
<dbReference type="FunFam" id="3.30.420.10:FF:000063">
    <property type="entry name" value="Retrovirus-related Pol polyprotein from transposon 297-like Protein"/>
    <property type="match status" value="1"/>
</dbReference>
<dbReference type="InterPro" id="IPR012337">
    <property type="entry name" value="RNaseH-like_sf"/>
</dbReference>
<dbReference type="PANTHER" id="PTHR37984:SF12">
    <property type="entry name" value="RIBONUCLEASE H"/>
    <property type="match status" value="1"/>
</dbReference>
<dbReference type="CDD" id="cd01647">
    <property type="entry name" value="RT_LTR"/>
    <property type="match status" value="1"/>
</dbReference>
<organism evidence="7 8">
    <name type="scientific">Trichuris suis</name>
    <name type="common">pig whipworm</name>
    <dbReference type="NCBI Taxonomy" id="68888"/>
    <lineage>
        <taxon>Eukaryota</taxon>
        <taxon>Metazoa</taxon>
        <taxon>Ecdysozoa</taxon>
        <taxon>Nematoda</taxon>
        <taxon>Enoplea</taxon>
        <taxon>Dorylaimia</taxon>
        <taxon>Trichinellida</taxon>
        <taxon>Trichuridae</taxon>
        <taxon>Trichuris</taxon>
    </lineage>
</organism>